<reference evidence="1 2" key="1">
    <citation type="journal article" date="2024" name="Chem. Sci.">
        <title>Discovery of megapolipeptins by genome mining of a Burkholderiales bacteria collection.</title>
        <authorList>
            <person name="Paulo B.S."/>
            <person name="Recchia M.J.J."/>
            <person name="Lee S."/>
            <person name="Fergusson C.H."/>
            <person name="Romanowski S.B."/>
            <person name="Hernandez A."/>
            <person name="Krull N."/>
            <person name="Liu D.Y."/>
            <person name="Cavanagh H."/>
            <person name="Bos A."/>
            <person name="Gray C.A."/>
            <person name="Murphy B.T."/>
            <person name="Linington R.G."/>
            <person name="Eustaquio A.S."/>
        </authorList>
    </citation>
    <scope>NUCLEOTIDE SEQUENCE [LARGE SCALE GENOMIC DNA]</scope>
    <source>
        <strain evidence="1 2">RL21-008-BIB-A</strain>
    </source>
</reference>
<protein>
    <recommendedName>
        <fullName evidence="3">Secreted protein</fullName>
    </recommendedName>
</protein>
<gene>
    <name evidence="1" type="ORF">PQR62_12115</name>
</gene>
<evidence type="ECO:0000313" key="2">
    <source>
        <dbReference type="Proteomes" id="UP001629246"/>
    </source>
</evidence>
<organism evidence="1 2">
    <name type="scientific">Herbaspirillum lusitanum</name>
    <dbReference type="NCBI Taxonomy" id="213312"/>
    <lineage>
        <taxon>Bacteria</taxon>
        <taxon>Pseudomonadati</taxon>
        <taxon>Pseudomonadota</taxon>
        <taxon>Betaproteobacteria</taxon>
        <taxon>Burkholderiales</taxon>
        <taxon>Oxalobacteraceae</taxon>
        <taxon>Herbaspirillum</taxon>
    </lineage>
</organism>
<sequence>MSEMSPCANVPHGVLILCLVAGFLYKDAVCQHNAGSKRIRFRGACKHHLVGYRILMKITGCGLLNDLQMMPALRRVIFLVLRVSHGTST</sequence>
<dbReference type="RefSeq" id="WP_408158187.1">
    <property type="nucleotide sequence ID" value="NZ_JAQQFM010000005.1"/>
</dbReference>
<evidence type="ECO:0000313" key="1">
    <source>
        <dbReference type="EMBL" id="MFL9925013.1"/>
    </source>
</evidence>
<accession>A0ABW9A8C8</accession>
<name>A0ABW9A8C8_9BURK</name>
<keyword evidence="2" id="KW-1185">Reference proteome</keyword>
<dbReference type="Proteomes" id="UP001629246">
    <property type="component" value="Unassembled WGS sequence"/>
</dbReference>
<proteinExistence type="predicted"/>
<evidence type="ECO:0008006" key="3">
    <source>
        <dbReference type="Google" id="ProtNLM"/>
    </source>
</evidence>
<comment type="caution">
    <text evidence="1">The sequence shown here is derived from an EMBL/GenBank/DDBJ whole genome shotgun (WGS) entry which is preliminary data.</text>
</comment>
<dbReference type="EMBL" id="JAQQFM010000005">
    <property type="protein sequence ID" value="MFL9925013.1"/>
    <property type="molecule type" value="Genomic_DNA"/>
</dbReference>